<gene>
    <name evidence="3" type="ORF">M595_4277</name>
</gene>
<evidence type="ECO:0000313" key="3">
    <source>
        <dbReference type="EMBL" id="ERT05800.1"/>
    </source>
</evidence>
<organism evidence="3 4">
    <name type="scientific">Lyngbya aestuarii BL J</name>
    <dbReference type="NCBI Taxonomy" id="1348334"/>
    <lineage>
        <taxon>Bacteria</taxon>
        <taxon>Bacillati</taxon>
        <taxon>Cyanobacteriota</taxon>
        <taxon>Cyanophyceae</taxon>
        <taxon>Oscillatoriophycideae</taxon>
        <taxon>Oscillatoriales</taxon>
        <taxon>Microcoleaceae</taxon>
        <taxon>Lyngbya</taxon>
    </lineage>
</organism>
<dbReference type="InterPro" id="IPR039421">
    <property type="entry name" value="Type_1_exporter"/>
</dbReference>
<dbReference type="GO" id="GO:0005524">
    <property type="term" value="F:ATP binding"/>
    <property type="evidence" value="ECO:0007669"/>
    <property type="project" value="InterPro"/>
</dbReference>
<feature type="region of interest" description="Disordered" evidence="1">
    <location>
        <begin position="1"/>
        <end position="20"/>
    </location>
</feature>
<dbReference type="CDD" id="cd03228">
    <property type="entry name" value="ABCC_MRP_Like"/>
    <property type="match status" value="1"/>
</dbReference>
<protein>
    <submittedName>
        <fullName evidence="3">ABC transporter family protein</fullName>
    </submittedName>
</protein>
<dbReference type="PANTHER" id="PTHR24221:SF654">
    <property type="entry name" value="ATP-BINDING CASSETTE SUB-FAMILY B MEMBER 6"/>
    <property type="match status" value="1"/>
</dbReference>
<keyword evidence="4" id="KW-1185">Reference proteome</keyword>
<evidence type="ECO:0000256" key="1">
    <source>
        <dbReference type="SAM" id="MobiDB-lite"/>
    </source>
</evidence>
<accession>U7QFD9</accession>
<evidence type="ECO:0000313" key="4">
    <source>
        <dbReference type="Proteomes" id="UP000017127"/>
    </source>
</evidence>
<dbReference type="GO" id="GO:0016887">
    <property type="term" value="F:ATP hydrolysis activity"/>
    <property type="evidence" value="ECO:0007669"/>
    <property type="project" value="InterPro"/>
</dbReference>
<dbReference type="Gene3D" id="3.40.50.300">
    <property type="entry name" value="P-loop containing nucleotide triphosphate hydrolases"/>
    <property type="match status" value="1"/>
</dbReference>
<dbReference type="PANTHER" id="PTHR24221">
    <property type="entry name" value="ATP-BINDING CASSETTE SUB-FAMILY B"/>
    <property type="match status" value="1"/>
</dbReference>
<dbReference type="Pfam" id="PF00005">
    <property type="entry name" value="ABC_tran"/>
    <property type="match status" value="1"/>
</dbReference>
<sequence>MTQYSRYYSQTPNYPNSNHPSLENINLTIDPGKTVALVGKNGAGKTTLTKLLCRLYDPDCGKILWKGEDLRALELEDLRQKIAVVLQNYARFPLTVRENIALGNLEKLNCDRTLFKAIEKAGITRKIHSLPNPLDTPL</sequence>
<dbReference type="InterPro" id="IPR027417">
    <property type="entry name" value="P-loop_NTPase"/>
</dbReference>
<dbReference type="RefSeq" id="WP_023068001.1">
    <property type="nucleotide sequence ID" value="NZ_AUZM01000049.1"/>
</dbReference>
<reference evidence="3 4" key="1">
    <citation type="journal article" date="2013" name="Front. Microbiol.">
        <title>Comparative genomic analyses of the cyanobacterium, Lyngbya aestuarii BL J, a powerful hydrogen producer.</title>
        <authorList>
            <person name="Kothari A."/>
            <person name="Vaughn M."/>
            <person name="Garcia-Pichel F."/>
        </authorList>
    </citation>
    <scope>NUCLEOTIDE SEQUENCE [LARGE SCALE GENOMIC DNA]</scope>
    <source>
        <strain evidence="3 4">BL J</strain>
    </source>
</reference>
<dbReference type="EMBL" id="AUZM01000049">
    <property type="protein sequence ID" value="ERT05800.1"/>
    <property type="molecule type" value="Genomic_DNA"/>
</dbReference>
<dbReference type="AlphaFoldDB" id="U7QFD9"/>
<dbReference type="InterPro" id="IPR003439">
    <property type="entry name" value="ABC_transporter-like_ATP-bd"/>
</dbReference>
<dbReference type="SUPFAM" id="SSF52540">
    <property type="entry name" value="P-loop containing nucleoside triphosphate hydrolases"/>
    <property type="match status" value="1"/>
</dbReference>
<feature type="domain" description="ABC transporter" evidence="2">
    <location>
        <begin position="22"/>
        <end position="126"/>
    </location>
</feature>
<dbReference type="Proteomes" id="UP000017127">
    <property type="component" value="Unassembled WGS sequence"/>
</dbReference>
<comment type="caution">
    <text evidence="3">The sequence shown here is derived from an EMBL/GenBank/DDBJ whole genome shotgun (WGS) entry which is preliminary data.</text>
</comment>
<proteinExistence type="predicted"/>
<evidence type="ECO:0000259" key="2">
    <source>
        <dbReference type="Pfam" id="PF00005"/>
    </source>
</evidence>
<dbReference type="GO" id="GO:0034040">
    <property type="term" value="F:ATPase-coupled lipid transmembrane transporter activity"/>
    <property type="evidence" value="ECO:0007669"/>
    <property type="project" value="TreeGrafter"/>
</dbReference>
<name>U7QFD9_9CYAN</name>